<sequence length="146" mass="16717">MKTLAHIVTRAVAPWLLVLIMVVLVTNHLEKNVDKEKKAKRKRRKHLPNFRLLTSLIRSFETFDSSFFVGESNFITALAFDAAGLLFTKSWWRKNMEPEINRQRMNIVASMDAGHFAIKPTIVVFGLKEVIVSTVEVAFDGQRTND</sequence>
<dbReference type="WBParaSite" id="nRc.2.0.1.t47609-RA">
    <property type="protein sequence ID" value="nRc.2.0.1.t47609-RA"/>
    <property type="gene ID" value="nRc.2.0.1.g47609"/>
</dbReference>
<feature type="transmembrane region" description="Helical" evidence="1">
    <location>
        <begin position="74"/>
        <end position="92"/>
    </location>
</feature>
<evidence type="ECO:0000313" key="2">
    <source>
        <dbReference type="Proteomes" id="UP000887565"/>
    </source>
</evidence>
<keyword evidence="1" id="KW-0812">Transmembrane</keyword>
<accession>A0A915L986</accession>
<reference evidence="3" key="1">
    <citation type="submission" date="2022-11" db="UniProtKB">
        <authorList>
            <consortium name="WormBaseParasite"/>
        </authorList>
    </citation>
    <scope>IDENTIFICATION</scope>
</reference>
<dbReference type="Proteomes" id="UP000887565">
    <property type="component" value="Unplaced"/>
</dbReference>
<organism evidence="2 3">
    <name type="scientific">Romanomermis culicivorax</name>
    <name type="common">Nematode worm</name>
    <dbReference type="NCBI Taxonomy" id="13658"/>
    <lineage>
        <taxon>Eukaryota</taxon>
        <taxon>Metazoa</taxon>
        <taxon>Ecdysozoa</taxon>
        <taxon>Nematoda</taxon>
        <taxon>Enoplea</taxon>
        <taxon>Dorylaimia</taxon>
        <taxon>Mermithida</taxon>
        <taxon>Mermithoidea</taxon>
        <taxon>Mermithidae</taxon>
        <taxon>Romanomermis</taxon>
    </lineage>
</organism>
<evidence type="ECO:0000313" key="3">
    <source>
        <dbReference type="WBParaSite" id="nRc.2.0.1.t47609-RA"/>
    </source>
</evidence>
<name>A0A915L986_ROMCU</name>
<feature type="transmembrane region" description="Helical" evidence="1">
    <location>
        <begin position="12"/>
        <end position="29"/>
    </location>
</feature>
<protein>
    <submittedName>
        <fullName evidence="3">Uncharacterized protein</fullName>
    </submittedName>
</protein>
<keyword evidence="1" id="KW-0472">Membrane</keyword>
<dbReference type="AlphaFoldDB" id="A0A915L986"/>
<evidence type="ECO:0000256" key="1">
    <source>
        <dbReference type="SAM" id="Phobius"/>
    </source>
</evidence>
<proteinExistence type="predicted"/>
<keyword evidence="1" id="KW-1133">Transmembrane helix</keyword>
<keyword evidence="2" id="KW-1185">Reference proteome</keyword>